<evidence type="ECO:0000256" key="3">
    <source>
        <dbReference type="RuleBase" id="RU361235"/>
    </source>
</evidence>
<comment type="similarity">
    <text evidence="1 3">Belongs to the type-B carboxylesterase/lipase family.</text>
</comment>
<dbReference type="Gene3D" id="3.40.50.1820">
    <property type="entry name" value="alpha/beta hydrolase"/>
    <property type="match status" value="1"/>
</dbReference>
<feature type="domain" description="Carboxylesterase type B" evidence="4">
    <location>
        <begin position="20"/>
        <end position="488"/>
    </location>
</feature>
<dbReference type="GO" id="GO:0016787">
    <property type="term" value="F:hydrolase activity"/>
    <property type="evidence" value="ECO:0007669"/>
    <property type="project" value="UniProtKB-KW"/>
</dbReference>
<dbReference type="Pfam" id="PF00135">
    <property type="entry name" value="COesterase"/>
    <property type="match status" value="1"/>
</dbReference>
<evidence type="ECO:0000259" key="4">
    <source>
        <dbReference type="Pfam" id="PF00135"/>
    </source>
</evidence>
<reference evidence="5 6" key="1">
    <citation type="submission" date="2013-03" db="EMBL/GenBank/DDBJ databases">
        <title>The Genome Sequence of Capronia epimyces CBS 606.96.</title>
        <authorList>
            <consortium name="The Broad Institute Genomics Platform"/>
            <person name="Cuomo C."/>
            <person name="de Hoog S."/>
            <person name="Gorbushina A."/>
            <person name="Walker B."/>
            <person name="Young S.K."/>
            <person name="Zeng Q."/>
            <person name="Gargeya S."/>
            <person name="Fitzgerald M."/>
            <person name="Haas B."/>
            <person name="Abouelleil A."/>
            <person name="Allen A.W."/>
            <person name="Alvarado L."/>
            <person name="Arachchi H.M."/>
            <person name="Berlin A.M."/>
            <person name="Chapman S.B."/>
            <person name="Gainer-Dewar J."/>
            <person name="Goldberg J."/>
            <person name="Griggs A."/>
            <person name="Gujja S."/>
            <person name="Hansen M."/>
            <person name="Howarth C."/>
            <person name="Imamovic A."/>
            <person name="Ireland A."/>
            <person name="Larimer J."/>
            <person name="McCowan C."/>
            <person name="Murphy C."/>
            <person name="Pearson M."/>
            <person name="Poon T.W."/>
            <person name="Priest M."/>
            <person name="Roberts A."/>
            <person name="Saif S."/>
            <person name="Shea T."/>
            <person name="Sisk P."/>
            <person name="Sykes S."/>
            <person name="Wortman J."/>
            <person name="Nusbaum C."/>
            <person name="Birren B."/>
        </authorList>
    </citation>
    <scope>NUCLEOTIDE SEQUENCE [LARGE SCALE GENOMIC DNA]</scope>
    <source>
        <strain evidence="5 6">CBS 606.96</strain>
    </source>
</reference>
<accession>W9YBX3</accession>
<dbReference type="InterPro" id="IPR050309">
    <property type="entry name" value="Type-B_Carboxylest/Lipase"/>
</dbReference>
<evidence type="ECO:0000313" key="5">
    <source>
        <dbReference type="EMBL" id="EXJ86766.1"/>
    </source>
</evidence>
<dbReference type="EC" id="3.1.1.-" evidence="3"/>
<dbReference type="PROSITE" id="PS00122">
    <property type="entry name" value="CARBOXYLESTERASE_B_1"/>
    <property type="match status" value="1"/>
</dbReference>
<evidence type="ECO:0000256" key="2">
    <source>
        <dbReference type="ARBA" id="ARBA00022801"/>
    </source>
</evidence>
<evidence type="ECO:0000313" key="6">
    <source>
        <dbReference type="Proteomes" id="UP000019478"/>
    </source>
</evidence>
<organism evidence="5 6">
    <name type="scientific">Capronia epimyces CBS 606.96</name>
    <dbReference type="NCBI Taxonomy" id="1182542"/>
    <lineage>
        <taxon>Eukaryota</taxon>
        <taxon>Fungi</taxon>
        <taxon>Dikarya</taxon>
        <taxon>Ascomycota</taxon>
        <taxon>Pezizomycotina</taxon>
        <taxon>Eurotiomycetes</taxon>
        <taxon>Chaetothyriomycetidae</taxon>
        <taxon>Chaetothyriales</taxon>
        <taxon>Herpotrichiellaceae</taxon>
        <taxon>Capronia</taxon>
    </lineage>
</organism>
<dbReference type="InterPro" id="IPR029058">
    <property type="entry name" value="AB_hydrolase_fold"/>
</dbReference>
<dbReference type="ESTHER" id="9euro-w9ybx3">
    <property type="family name" value="Fungal_carboxylesterase_lipase"/>
</dbReference>
<dbReference type="RefSeq" id="XP_007732045.1">
    <property type="nucleotide sequence ID" value="XM_007733855.1"/>
</dbReference>
<dbReference type="GeneID" id="19167845"/>
<sequence>MTKTNDFRHATLGVIKVIEEDGVIVFRGLKYATLNHGFAEPELYGYGQQAAEDGVVDATRSGPSAVSPPVACDLELSLIQKSLAHGKFETSVTDCLNLNLYLPTPTQQSQSEFRPLPVFVFIHGGGFMLGSNAWPQYDLTRIVSLSKQLQKPVIGVQVNYRLGAYGFLDSSSLREAGVKANRGLRDQRTALLWIRQNIAGFGGDPEQVTVIGESAGGVSCTLHLLSKEPLFKQLVAMSGNSLLMKPLPLPVAEGTYSQLASALNIATTKSPSDQLNALLAVDPDTVLASVGPSMPLLPVLDGDVVTSSVDFAQWTAPNIAAQVPGTQWCRRLMLGDCQFDGSIFILALQSRKTDIAASFARSLTTDLKDSPDVVEAILASYNINPRSNSPTSTSDDEAMNNILRFMTDVRFYASTLTIARAWPQSAFVYHFNEPNPWDGPYRGESTHILDVAFLFQNFNDYLSPEQQTSAQRFASDVIAFVHGDDPYQKHSADTGGARVYGPPCTGEDVYVQSLDPRAYGRRDTVWKLAARVGMDRLAAALDGFMARPGS</sequence>
<dbReference type="OrthoDB" id="4160578at2759"/>
<dbReference type="EMBL" id="AMGY01000003">
    <property type="protein sequence ID" value="EXJ86766.1"/>
    <property type="molecule type" value="Genomic_DNA"/>
</dbReference>
<dbReference type="PANTHER" id="PTHR11559">
    <property type="entry name" value="CARBOXYLESTERASE"/>
    <property type="match status" value="1"/>
</dbReference>
<keyword evidence="6" id="KW-1185">Reference proteome</keyword>
<gene>
    <name evidence="5" type="ORF">A1O3_03720</name>
</gene>
<dbReference type="AlphaFoldDB" id="W9YBX3"/>
<dbReference type="InterPro" id="IPR002018">
    <property type="entry name" value="CarbesteraseB"/>
</dbReference>
<name>W9YBX3_9EURO</name>
<dbReference type="InterPro" id="IPR019826">
    <property type="entry name" value="Carboxylesterase_B_AS"/>
</dbReference>
<dbReference type="SUPFAM" id="SSF53474">
    <property type="entry name" value="alpha/beta-Hydrolases"/>
    <property type="match status" value="1"/>
</dbReference>
<proteinExistence type="inferred from homology"/>
<comment type="caution">
    <text evidence="5">The sequence shown here is derived from an EMBL/GenBank/DDBJ whole genome shotgun (WGS) entry which is preliminary data.</text>
</comment>
<evidence type="ECO:0000256" key="1">
    <source>
        <dbReference type="ARBA" id="ARBA00005964"/>
    </source>
</evidence>
<dbReference type="Proteomes" id="UP000019478">
    <property type="component" value="Unassembled WGS sequence"/>
</dbReference>
<dbReference type="STRING" id="1182542.W9YBX3"/>
<dbReference type="eggNOG" id="KOG1516">
    <property type="taxonomic scope" value="Eukaryota"/>
</dbReference>
<dbReference type="HOGENOM" id="CLU_006586_14_4_1"/>
<protein>
    <recommendedName>
        <fullName evidence="3">Carboxylic ester hydrolase</fullName>
        <ecNumber evidence="3">3.1.1.-</ecNumber>
    </recommendedName>
</protein>
<keyword evidence="2 3" id="KW-0378">Hydrolase</keyword>